<evidence type="ECO:0008006" key="5">
    <source>
        <dbReference type="Google" id="ProtNLM"/>
    </source>
</evidence>
<evidence type="ECO:0000313" key="3">
    <source>
        <dbReference type="EMBL" id="TNK91241.1"/>
    </source>
</evidence>
<accession>A0A5C4TM07</accession>
<keyword evidence="2" id="KW-0472">Membrane</keyword>
<dbReference type="EMBL" id="QFCR01000001">
    <property type="protein sequence ID" value="TNK91241.1"/>
    <property type="molecule type" value="Genomic_DNA"/>
</dbReference>
<evidence type="ECO:0000256" key="1">
    <source>
        <dbReference type="SAM" id="Coils"/>
    </source>
</evidence>
<gene>
    <name evidence="3" type="ORF">DID87_00735</name>
</gene>
<name>A0A5C4TM07_FRUSA</name>
<dbReference type="Proteomes" id="UP000313312">
    <property type="component" value="Unassembled WGS sequence"/>
</dbReference>
<sequence length="123" mass="13554">MAQGGLARKEISSHTYTVSHEQKPANVTTIENGQLTLSVFEKMLIGIGVFVSFFLLVSIVSTKNAINVSQRSLQNITSQNNRLNDENQSMSQTLDGMENDAINQVVKKDNLSIANSNVRDVTR</sequence>
<reference evidence="3 4" key="1">
    <citation type="submission" date="2018-05" db="EMBL/GenBank/DDBJ databases">
        <title>Lactobacillus sanfranciscensis Ah4 draft denome sequence.</title>
        <authorList>
            <person name="Zhang G."/>
        </authorList>
    </citation>
    <scope>NUCLEOTIDE SEQUENCE [LARGE SCALE GENOMIC DNA]</scope>
    <source>
        <strain evidence="3 4">Ah4</strain>
    </source>
</reference>
<organism evidence="3 4">
    <name type="scientific">Fructilactobacillus sanfranciscensis</name>
    <name type="common">Lactobacillus sanfranciscensis</name>
    <dbReference type="NCBI Taxonomy" id="1625"/>
    <lineage>
        <taxon>Bacteria</taxon>
        <taxon>Bacillati</taxon>
        <taxon>Bacillota</taxon>
        <taxon>Bacilli</taxon>
        <taxon>Lactobacillales</taxon>
        <taxon>Lactobacillaceae</taxon>
        <taxon>Fructilactobacillus</taxon>
    </lineage>
</organism>
<dbReference type="AlphaFoldDB" id="A0A5C4TM07"/>
<keyword evidence="1" id="KW-0175">Coiled coil</keyword>
<feature type="coiled-coil region" evidence="1">
    <location>
        <begin position="66"/>
        <end position="100"/>
    </location>
</feature>
<dbReference type="RefSeq" id="WP_103423122.1">
    <property type="nucleotide sequence ID" value="NZ_CAUOSB010000001.1"/>
</dbReference>
<feature type="transmembrane region" description="Helical" evidence="2">
    <location>
        <begin position="43"/>
        <end position="62"/>
    </location>
</feature>
<protein>
    <recommendedName>
        <fullName evidence="5">Cell division protein FtsL</fullName>
    </recommendedName>
</protein>
<proteinExistence type="predicted"/>
<keyword evidence="2" id="KW-0812">Transmembrane</keyword>
<keyword evidence="2" id="KW-1133">Transmembrane helix</keyword>
<evidence type="ECO:0000313" key="4">
    <source>
        <dbReference type="Proteomes" id="UP000313312"/>
    </source>
</evidence>
<comment type="caution">
    <text evidence="3">The sequence shown here is derived from an EMBL/GenBank/DDBJ whole genome shotgun (WGS) entry which is preliminary data.</text>
</comment>
<evidence type="ECO:0000256" key="2">
    <source>
        <dbReference type="SAM" id="Phobius"/>
    </source>
</evidence>